<evidence type="ECO:0000256" key="3">
    <source>
        <dbReference type="ARBA" id="ARBA00022833"/>
    </source>
</evidence>
<dbReference type="Pfam" id="PF01753">
    <property type="entry name" value="zf-MYND"/>
    <property type="match status" value="1"/>
</dbReference>
<dbReference type="InterPro" id="IPR002893">
    <property type="entry name" value="Znf_MYND"/>
</dbReference>
<dbReference type="Proteomes" id="UP000757232">
    <property type="component" value="Unassembled WGS sequence"/>
</dbReference>
<dbReference type="PROSITE" id="PS50865">
    <property type="entry name" value="ZF_MYND_2"/>
    <property type="match status" value="1"/>
</dbReference>
<keyword evidence="3" id="KW-0862">Zinc</keyword>
<proteinExistence type="predicted"/>
<dbReference type="GO" id="GO:0008270">
    <property type="term" value="F:zinc ion binding"/>
    <property type="evidence" value="ECO:0007669"/>
    <property type="project" value="UniProtKB-KW"/>
</dbReference>
<keyword evidence="7" id="KW-1185">Reference proteome</keyword>
<protein>
    <recommendedName>
        <fullName evidence="5">MYND-type domain-containing protein</fullName>
    </recommendedName>
</protein>
<feature type="domain" description="MYND-type" evidence="5">
    <location>
        <begin position="325"/>
        <end position="361"/>
    </location>
</feature>
<evidence type="ECO:0000256" key="2">
    <source>
        <dbReference type="ARBA" id="ARBA00022771"/>
    </source>
</evidence>
<dbReference type="Gene3D" id="6.10.140.2220">
    <property type="match status" value="1"/>
</dbReference>
<dbReference type="OrthoDB" id="432970at2759"/>
<reference evidence="6" key="1">
    <citation type="submission" date="2016-06" db="EMBL/GenBank/DDBJ databases">
        <title>Draft Genome sequence of the fungus Inonotus baumii.</title>
        <authorList>
            <person name="Zhu H."/>
            <person name="Lin W."/>
        </authorList>
    </citation>
    <scope>NUCLEOTIDE SEQUENCE</scope>
    <source>
        <strain evidence="6">821</strain>
    </source>
</reference>
<evidence type="ECO:0000256" key="4">
    <source>
        <dbReference type="PROSITE-ProRule" id="PRU00134"/>
    </source>
</evidence>
<accession>A0A9Q5I4A0</accession>
<name>A0A9Q5I4A0_SANBA</name>
<gene>
    <name evidence="6" type="ORF">A7U60_g1491</name>
</gene>
<evidence type="ECO:0000259" key="5">
    <source>
        <dbReference type="PROSITE" id="PS50865"/>
    </source>
</evidence>
<dbReference type="SUPFAM" id="SSF144232">
    <property type="entry name" value="HIT/MYND zinc finger-like"/>
    <property type="match status" value="1"/>
</dbReference>
<organism evidence="6 7">
    <name type="scientific">Sanghuangporus baumii</name>
    <name type="common">Phellinus baumii</name>
    <dbReference type="NCBI Taxonomy" id="108892"/>
    <lineage>
        <taxon>Eukaryota</taxon>
        <taxon>Fungi</taxon>
        <taxon>Dikarya</taxon>
        <taxon>Basidiomycota</taxon>
        <taxon>Agaricomycotina</taxon>
        <taxon>Agaricomycetes</taxon>
        <taxon>Hymenochaetales</taxon>
        <taxon>Hymenochaetaceae</taxon>
        <taxon>Sanghuangporus</taxon>
    </lineage>
</organism>
<evidence type="ECO:0000313" key="6">
    <source>
        <dbReference type="EMBL" id="OCB91266.1"/>
    </source>
</evidence>
<evidence type="ECO:0000313" key="7">
    <source>
        <dbReference type="Proteomes" id="UP000757232"/>
    </source>
</evidence>
<comment type="caution">
    <text evidence="6">The sequence shown here is derived from an EMBL/GenBank/DDBJ whole genome shotgun (WGS) entry which is preliminary data.</text>
</comment>
<dbReference type="EMBL" id="LNZH02000097">
    <property type="protein sequence ID" value="OCB91266.1"/>
    <property type="molecule type" value="Genomic_DNA"/>
</dbReference>
<keyword evidence="1" id="KW-0479">Metal-binding</keyword>
<dbReference type="PROSITE" id="PS01360">
    <property type="entry name" value="ZF_MYND_1"/>
    <property type="match status" value="1"/>
</dbReference>
<sequence length="373" mass="41655">MVLNVSSLTLSRADLSTRPGGVLVHKTDYIRVTQYHYARISPESPGRGACTDRVASCTVVVLHCPTTRRTTLSHAPNFMYMSSFLPLIHWVTGGSGDAEEMTEEEQAAFLEGEGVYPCALEAHVLRGFAYAHPGADKFNHAGWIKDFRMFFRSVAQARSISLNIEDSPRLLSAGALLVDKGSGRITHVELAPDTLPPPPTRAILTFENPLLSDQFTNAQVQQDLFIGALMNARYTPVPTPLRLQFDTQRYLLPHPLTDEARQLIRSKRLEEPSPAQSAIIRRFGLSEDWMAPSSSRSSSPTSPNDRPELRVLRTLLATTARDRPCELCPLEATKTCGACRGAWYCGDAHQRRDWRSHKAWCRMHPYEEGRALN</sequence>
<dbReference type="AlphaFoldDB" id="A0A9Q5I4A0"/>
<evidence type="ECO:0000256" key="1">
    <source>
        <dbReference type="ARBA" id="ARBA00022723"/>
    </source>
</evidence>
<keyword evidence="2 4" id="KW-0863">Zinc-finger</keyword>